<comment type="caution">
    <text evidence="1">The sequence shown here is derived from an EMBL/GenBank/DDBJ whole genome shotgun (WGS) entry which is preliminary data.</text>
</comment>
<dbReference type="Proteomes" id="UP000281738">
    <property type="component" value="Unassembled WGS sequence"/>
</dbReference>
<accession>A0A3N2CPU6</accession>
<dbReference type="RefSeq" id="WP_123388876.1">
    <property type="nucleotide sequence ID" value="NZ_RKHO01000001.1"/>
</dbReference>
<dbReference type="EMBL" id="RKHO01000001">
    <property type="protein sequence ID" value="ROR89547.1"/>
    <property type="molecule type" value="Genomic_DNA"/>
</dbReference>
<gene>
    <name evidence="1" type="ORF">EDD33_0373</name>
</gene>
<evidence type="ECO:0000313" key="1">
    <source>
        <dbReference type="EMBL" id="ROR89547.1"/>
    </source>
</evidence>
<organism evidence="1 2">
    <name type="scientific">Nocardioides aurantiacus</name>
    <dbReference type="NCBI Taxonomy" id="86796"/>
    <lineage>
        <taxon>Bacteria</taxon>
        <taxon>Bacillati</taxon>
        <taxon>Actinomycetota</taxon>
        <taxon>Actinomycetes</taxon>
        <taxon>Propionibacteriales</taxon>
        <taxon>Nocardioidaceae</taxon>
        <taxon>Nocardioides</taxon>
    </lineage>
</organism>
<evidence type="ECO:0000313" key="2">
    <source>
        <dbReference type="Proteomes" id="UP000281738"/>
    </source>
</evidence>
<dbReference type="OrthoDB" id="7566033at2"/>
<reference evidence="1 2" key="1">
    <citation type="submission" date="2018-11" db="EMBL/GenBank/DDBJ databases">
        <title>Sequencing the genomes of 1000 actinobacteria strains.</title>
        <authorList>
            <person name="Klenk H.-P."/>
        </authorList>
    </citation>
    <scope>NUCLEOTIDE SEQUENCE [LARGE SCALE GENOMIC DNA]</scope>
    <source>
        <strain evidence="1 2">DSM 12652</strain>
    </source>
</reference>
<sequence>MPAPAPRVTHAYDGDLVLFLIGVRLHQPWRLGVVGRVLAAMPRMIAELERNRQQAERGEAEDLGFLGARYLLDGGHPTVLQYWRSTEQLYRYAAAPGLEHRPAWKAFYGYAASAPRAVTIWHETYAVPAGGLESIYAGAADFGLASLDGTVRVARRGERARERLAG</sequence>
<dbReference type="AlphaFoldDB" id="A0A3N2CPU6"/>
<name>A0A3N2CPU6_9ACTN</name>
<proteinExistence type="predicted"/>
<dbReference type="Pfam" id="PF13826">
    <property type="entry name" value="Monooxy_af470-like"/>
    <property type="match status" value="1"/>
</dbReference>
<protein>
    <submittedName>
        <fullName evidence="1">Uncharacterized protein DUF4188</fullName>
    </submittedName>
</protein>
<dbReference type="InterPro" id="IPR025444">
    <property type="entry name" value="Monooxy_af470"/>
</dbReference>
<keyword evidence="2" id="KW-1185">Reference proteome</keyword>